<evidence type="ECO:0000259" key="9">
    <source>
        <dbReference type="Pfam" id="PF02397"/>
    </source>
</evidence>
<accession>A0A9W6C1E1</accession>
<feature type="domain" description="Bacterial sugar transferase" evidence="9">
    <location>
        <begin position="298"/>
        <end position="486"/>
    </location>
</feature>
<dbReference type="GO" id="GO:0016780">
    <property type="term" value="F:phosphotransferase activity, for other substituted phosphate groups"/>
    <property type="evidence" value="ECO:0007669"/>
    <property type="project" value="TreeGrafter"/>
</dbReference>
<keyword evidence="4 7" id="KW-0812">Transmembrane</keyword>
<evidence type="ECO:0000256" key="6">
    <source>
        <dbReference type="ARBA" id="ARBA00023136"/>
    </source>
</evidence>
<dbReference type="PANTHER" id="PTHR30576">
    <property type="entry name" value="COLANIC BIOSYNTHESIS UDP-GLUCOSE LIPID CARRIER TRANSFERASE"/>
    <property type="match status" value="1"/>
</dbReference>
<keyword evidence="2" id="KW-1003">Cell membrane</keyword>
<dbReference type="Gene3D" id="3.90.550.10">
    <property type="entry name" value="Spore Coat Polysaccharide Biosynthesis Protein SpsA, Chain A"/>
    <property type="match status" value="1"/>
</dbReference>
<evidence type="ECO:0000256" key="4">
    <source>
        <dbReference type="ARBA" id="ARBA00022692"/>
    </source>
</evidence>
<dbReference type="Proteomes" id="UP001165080">
    <property type="component" value="Unassembled WGS sequence"/>
</dbReference>
<dbReference type="Pfam" id="PF02397">
    <property type="entry name" value="Bac_transf"/>
    <property type="match status" value="1"/>
</dbReference>
<dbReference type="InterPro" id="IPR029044">
    <property type="entry name" value="Nucleotide-diphossugar_trans"/>
</dbReference>
<organism evidence="10 11">
    <name type="scientific">Pleodorina starrii</name>
    <dbReference type="NCBI Taxonomy" id="330485"/>
    <lineage>
        <taxon>Eukaryota</taxon>
        <taxon>Viridiplantae</taxon>
        <taxon>Chlorophyta</taxon>
        <taxon>core chlorophytes</taxon>
        <taxon>Chlorophyceae</taxon>
        <taxon>CS clade</taxon>
        <taxon>Chlamydomonadales</taxon>
        <taxon>Volvocaceae</taxon>
        <taxon>Pleodorina</taxon>
    </lineage>
</organism>
<dbReference type="InterPro" id="IPR001173">
    <property type="entry name" value="Glyco_trans_2-like"/>
</dbReference>
<evidence type="ECO:0000256" key="7">
    <source>
        <dbReference type="SAM" id="Phobius"/>
    </source>
</evidence>
<dbReference type="GO" id="GO:0005886">
    <property type="term" value="C:plasma membrane"/>
    <property type="evidence" value="ECO:0007669"/>
    <property type="project" value="UniProtKB-SubCell"/>
</dbReference>
<evidence type="ECO:0000313" key="11">
    <source>
        <dbReference type="Proteomes" id="UP001165080"/>
    </source>
</evidence>
<evidence type="ECO:0000313" key="10">
    <source>
        <dbReference type="EMBL" id="GLC62123.1"/>
    </source>
</evidence>
<reference evidence="10 11" key="1">
    <citation type="journal article" date="2023" name="Commun. Biol.">
        <title>Reorganization of the ancestral sex-determining regions during the evolution of trioecy in Pleodorina starrii.</title>
        <authorList>
            <person name="Takahashi K."/>
            <person name="Suzuki S."/>
            <person name="Kawai-Toyooka H."/>
            <person name="Yamamoto K."/>
            <person name="Hamaji T."/>
            <person name="Ootsuki R."/>
            <person name="Yamaguchi H."/>
            <person name="Kawachi M."/>
            <person name="Higashiyama T."/>
            <person name="Nozaki H."/>
        </authorList>
    </citation>
    <scope>NUCLEOTIDE SEQUENCE [LARGE SCALE GENOMIC DNA]</scope>
    <source>
        <strain evidence="10 11">NIES-4479</strain>
    </source>
</reference>
<dbReference type="InterPro" id="IPR003362">
    <property type="entry name" value="Bact_transf"/>
</dbReference>
<evidence type="ECO:0000256" key="5">
    <source>
        <dbReference type="ARBA" id="ARBA00022989"/>
    </source>
</evidence>
<evidence type="ECO:0000256" key="1">
    <source>
        <dbReference type="ARBA" id="ARBA00004236"/>
    </source>
</evidence>
<dbReference type="PANTHER" id="PTHR30576:SF4">
    <property type="entry name" value="UNDECAPRENYL-PHOSPHATE GALACTOSE PHOSPHOTRANSFERASE"/>
    <property type="match status" value="1"/>
</dbReference>
<keyword evidence="6 7" id="KW-0472">Membrane</keyword>
<evidence type="ECO:0000256" key="3">
    <source>
        <dbReference type="ARBA" id="ARBA00022679"/>
    </source>
</evidence>
<dbReference type="EMBL" id="BRXU01000058">
    <property type="protein sequence ID" value="GLC62123.1"/>
    <property type="molecule type" value="Genomic_DNA"/>
</dbReference>
<evidence type="ECO:0000259" key="8">
    <source>
        <dbReference type="Pfam" id="PF00535"/>
    </source>
</evidence>
<protein>
    <submittedName>
        <fullName evidence="10">Uncharacterized protein</fullName>
    </submittedName>
</protein>
<comment type="subcellular location">
    <subcellularLocation>
        <location evidence="1">Cell membrane</location>
    </subcellularLocation>
</comment>
<proteinExistence type="predicted"/>
<gene>
    <name evidence="10" type="primary">PLESTB003129</name>
    <name evidence="10" type="ORF">PLESTB_001843200</name>
</gene>
<keyword evidence="11" id="KW-1185">Reference proteome</keyword>
<dbReference type="Pfam" id="PF00535">
    <property type="entry name" value="Glycos_transf_2"/>
    <property type="match status" value="1"/>
</dbReference>
<comment type="caution">
    <text evidence="10">The sequence shown here is derived from an EMBL/GenBank/DDBJ whole genome shotgun (WGS) entry which is preliminary data.</text>
</comment>
<keyword evidence="3" id="KW-0808">Transferase</keyword>
<feature type="domain" description="Glycosyltransferase 2-like" evidence="8">
    <location>
        <begin position="7"/>
        <end position="145"/>
    </location>
</feature>
<evidence type="ECO:0000256" key="2">
    <source>
        <dbReference type="ARBA" id="ARBA00022475"/>
    </source>
</evidence>
<name>A0A9W6C1E1_9CHLO</name>
<feature type="transmembrane region" description="Helical" evidence="7">
    <location>
        <begin position="305"/>
        <end position="326"/>
    </location>
</feature>
<sequence length="491" mass="53254">MDNDGISVILPAHQEEAGIGACLRGLCAQRLVPGVSHQIVVIANGCTDATAQLARDAAPALTTAGWQVLVLETAIGNKIAALNMGDAAATGGTRIYLDADVVIGPGMIEALHTALSGPGARYAGARLTVPPARNLLSRAYARFWQKLPFVATGVTGAGLFAMNAEGRARWDQFPPVIADDGFARLNFSPVERTRVEVPYAWPITEGFRRLIRVRRRQDAGTAQLAERYPDLQQNASGDRPSLGRMLRLGLTDPVGFAVYATVTVAMLQSNDGHELGSSQATNPVAGIELPKVYDNGGKRLLDLSLILLALPFLIPVMVLVALAVMLDGGSPIYTQNRLGRGWRSFRLYKFRTMKPQADQLLEAHLAANPAARAEWDADQKLRNDPRVTKIGAFLRKSSLDELPQLINVILGHMSLVGPRPMMPEQRVLYPGVYYAAHRPGLTGLWQVSVRNGSTFATRAVFDERYSREISLALDVSTIIRTFQVVARCTGC</sequence>
<dbReference type="SUPFAM" id="SSF53448">
    <property type="entry name" value="Nucleotide-diphospho-sugar transferases"/>
    <property type="match status" value="1"/>
</dbReference>
<keyword evidence="5 7" id="KW-1133">Transmembrane helix</keyword>
<dbReference type="AlphaFoldDB" id="A0A9W6C1E1"/>